<feature type="domain" description="DNA/RNA-binding protein Alba-like" evidence="1">
    <location>
        <begin position="3"/>
        <end position="53"/>
    </location>
</feature>
<dbReference type="Gene3D" id="3.30.110.20">
    <property type="entry name" value="Alba-like domain"/>
    <property type="match status" value="1"/>
</dbReference>
<dbReference type="AlphaFoldDB" id="A0A075FZW7"/>
<dbReference type="InterPro" id="IPR002775">
    <property type="entry name" value="DNA/RNA-bd_Alba-like"/>
</dbReference>
<dbReference type="EMBL" id="KF900437">
    <property type="protein sequence ID" value="AIE95046.1"/>
    <property type="molecule type" value="Genomic_DNA"/>
</dbReference>
<dbReference type="SUPFAM" id="SSF82704">
    <property type="entry name" value="AlbA-like"/>
    <property type="match status" value="1"/>
</dbReference>
<evidence type="ECO:0000259" key="1">
    <source>
        <dbReference type="Pfam" id="PF01918"/>
    </source>
</evidence>
<dbReference type="Pfam" id="PF01918">
    <property type="entry name" value="Alba"/>
    <property type="match status" value="1"/>
</dbReference>
<protein>
    <submittedName>
        <fullName evidence="2">Archaeal DNA-binding protein</fullName>
    </submittedName>
</protein>
<dbReference type="InterPro" id="IPR036882">
    <property type="entry name" value="Alba-like_dom_sf"/>
</dbReference>
<accession>A0A075FZW7</accession>
<dbReference type="GO" id="GO:0003677">
    <property type="term" value="F:DNA binding"/>
    <property type="evidence" value="ECO:0007669"/>
    <property type="project" value="UniProtKB-KW"/>
</dbReference>
<reference evidence="2" key="1">
    <citation type="journal article" date="2014" name="Genome Biol. Evol.">
        <title>Pangenome evidence for extensive interdomain horizontal transfer affecting lineage core and shell genes in uncultured planktonic thaumarchaeota and euryarchaeota.</title>
        <authorList>
            <person name="Deschamps P."/>
            <person name="Zivanovic Y."/>
            <person name="Moreira D."/>
            <person name="Rodriguez-Valera F."/>
            <person name="Lopez-Garcia P."/>
        </authorList>
    </citation>
    <scope>NUCLEOTIDE SEQUENCE</scope>
</reference>
<keyword evidence="2" id="KW-0238">DNA-binding</keyword>
<proteinExistence type="predicted"/>
<evidence type="ECO:0000313" key="2">
    <source>
        <dbReference type="EMBL" id="AIE95046.1"/>
    </source>
</evidence>
<organism evidence="2">
    <name type="scientific">uncultured marine group II/III euryarchaeote AD1000_55_D10</name>
    <dbReference type="NCBI Taxonomy" id="1457785"/>
    <lineage>
        <taxon>Archaea</taxon>
        <taxon>Methanobacteriati</taxon>
        <taxon>Methanobacteriota</taxon>
        <taxon>environmental samples</taxon>
    </lineage>
</organism>
<name>A0A075FZW7_9EURY</name>
<sequence length="103" mass="11547">MRTIYVGRKPVHAYVAAVLRAMQDGDRDVELVARGNSMRTAIDTAEICRRRNGNIAGNLPPEMFNRGVEIGTEEIEMEDSVRILSYVKIHLEGIGEMPDDSEE</sequence>